<evidence type="ECO:0000313" key="2">
    <source>
        <dbReference type="Proteomes" id="UP000237056"/>
    </source>
</evidence>
<evidence type="ECO:0000313" key="1">
    <source>
        <dbReference type="EMBL" id="POS02571.1"/>
    </source>
</evidence>
<dbReference type="EMBL" id="PQNY01000003">
    <property type="protein sequence ID" value="POS02571.1"/>
    <property type="molecule type" value="Genomic_DNA"/>
</dbReference>
<gene>
    <name evidence="1" type="ORF">Q361_10380</name>
</gene>
<proteinExistence type="predicted"/>
<accession>A0A2S4NA44</accession>
<name>A0A2S4NA44_9FLAO</name>
<dbReference type="Proteomes" id="UP000237056">
    <property type="component" value="Unassembled WGS sequence"/>
</dbReference>
<protein>
    <recommendedName>
        <fullName evidence="3">YD repeat-containing protein</fullName>
    </recommendedName>
</protein>
<dbReference type="OrthoDB" id="1318180at2"/>
<dbReference type="RefSeq" id="WP_103725230.1">
    <property type="nucleotide sequence ID" value="NZ_PQNY01000003.1"/>
</dbReference>
<reference evidence="1 2" key="1">
    <citation type="submission" date="2018-01" db="EMBL/GenBank/DDBJ databases">
        <title>Genomic Encyclopedia of Type Strains, Phase I: the one thousand microbial genomes (KMG-I) project.</title>
        <authorList>
            <person name="Goeker M."/>
        </authorList>
    </citation>
    <scope>NUCLEOTIDE SEQUENCE [LARGE SCALE GENOMIC DNA]</scope>
    <source>
        <strain evidence="1 2">DSM 17960</strain>
    </source>
</reference>
<sequence length="450" mass="52139">MKKIVLFLFIPWVVLQAQTKHKTSDFNLSSDVVKYETAEYYYDSGNGNFKKSAHKTYTFSNGLLQKLESTLDYFVLTNTVSEFRYKNNLLHEVISNSEAGGTTETYTYTNKKLTEIISENEVTKKYTFEYDSKGNVLKEFVYEDGILIQKNEYSNYTTPNSYKKKMMNCYGDTDQGTYYYEYKNGCMISEKTDTEYLKSTTVFQYDKYKNQIAQTIDGKLFSASYVYDNKGNVLKSQILQPGFDLEPDQNYYTFAKITYKDGKTVGTIDLDKEYIKKFEKQIKSFDVAASSSISGSELSKAISDLKAGLASKYQIMKHKDNTFSIRDANGEEITNDVTAVKSKTDILLYDILFKKDLLLKNFYTDSVKIEQWYSMEEMTSPTGYYWIFSEAPEFFVIKNGVLVDMSLYKVVKTEKEDDFIIQEAGIDKYLIKDLKSKGFETFYPLEFLNK</sequence>
<keyword evidence="2" id="KW-1185">Reference proteome</keyword>
<dbReference type="AlphaFoldDB" id="A0A2S4NA44"/>
<evidence type="ECO:0008006" key="3">
    <source>
        <dbReference type="Google" id="ProtNLM"/>
    </source>
</evidence>
<organism evidence="1 2">
    <name type="scientific">Flavobacterium croceum DSM 17960</name>
    <dbReference type="NCBI Taxonomy" id="1121886"/>
    <lineage>
        <taxon>Bacteria</taxon>
        <taxon>Pseudomonadati</taxon>
        <taxon>Bacteroidota</taxon>
        <taxon>Flavobacteriia</taxon>
        <taxon>Flavobacteriales</taxon>
        <taxon>Flavobacteriaceae</taxon>
        <taxon>Flavobacterium</taxon>
    </lineage>
</organism>
<comment type="caution">
    <text evidence="1">The sequence shown here is derived from an EMBL/GenBank/DDBJ whole genome shotgun (WGS) entry which is preliminary data.</text>
</comment>